<feature type="domain" description="YknX-like beta-barrel" evidence="4">
    <location>
        <begin position="247"/>
        <end position="327"/>
    </location>
</feature>
<evidence type="ECO:0000259" key="3">
    <source>
        <dbReference type="Pfam" id="PF25881"/>
    </source>
</evidence>
<dbReference type="EMBL" id="FVZE01000001">
    <property type="protein sequence ID" value="SLJ88658.1"/>
    <property type="molecule type" value="Genomic_DNA"/>
</dbReference>
<evidence type="ECO:0000313" key="6">
    <source>
        <dbReference type="Proteomes" id="UP000190989"/>
    </source>
</evidence>
<accession>A0A1U6GYT1</accession>
<dbReference type="Gene3D" id="2.40.50.100">
    <property type="match status" value="1"/>
</dbReference>
<dbReference type="Pfam" id="PF25990">
    <property type="entry name" value="Beta-barrel_YknX"/>
    <property type="match status" value="1"/>
</dbReference>
<dbReference type="Gene3D" id="2.40.30.170">
    <property type="match status" value="1"/>
</dbReference>
<dbReference type="PANTHER" id="PTHR32347:SF29">
    <property type="entry name" value="UPF0194 MEMBRANE PROTEIN YBHG"/>
    <property type="match status" value="1"/>
</dbReference>
<reference evidence="6" key="1">
    <citation type="submission" date="2017-02" db="EMBL/GenBank/DDBJ databases">
        <authorList>
            <person name="Varghese N."/>
            <person name="Submissions S."/>
        </authorList>
    </citation>
    <scope>NUCLEOTIDE SEQUENCE [LARGE SCALE GENOMIC DNA]</scope>
    <source>
        <strain evidence="6">SM117</strain>
    </source>
</reference>
<keyword evidence="6" id="KW-1185">Reference proteome</keyword>
<dbReference type="SUPFAM" id="SSF111369">
    <property type="entry name" value="HlyD-like secretion proteins"/>
    <property type="match status" value="2"/>
</dbReference>
<sequence length="333" mass="36012">MNKIAAAIIGLIVVIAFGYWVSQGRQSADGDGLVLHGNVDIRQVSLAFEGNGRVEQLNVDEGYAVTAGTVLARLDTTTLSLQAEQARAQVSASQQNLLRMRNGSRPEEIRQARERLAAAMADAKRAGDDLARMEAISDRTDGRGVSRQEIDSARNAAKVTAARANEQREALRLAEQGPRAEDVAAAQAQLKGAQAQLALLDHQIAQGELRAPENAVVRTRLLEVGDMASPQRPVYELALTSPKWVRVYIDEADLGRVKPGQSAKVTSDSFPDQPVAGKVGYISSVAEFTPKSVESEELRTSLVYEVRVRVDDAQNRLRLGQPVTVRIAAGQAR</sequence>
<dbReference type="InterPro" id="IPR058636">
    <property type="entry name" value="Beta-barrel_YknX"/>
</dbReference>
<dbReference type="STRING" id="428990.SAMN06295987_101844"/>
<protein>
    <submittedName>
        <fullName evidence="5">HlyD family secretion protein</fullName>
    </submittedName>
</protein>
<dbReference type="InterPro" id="IPR059052">
    <property type="entry name" value="HH_YbhG-like"/>
</dbReference>
<name>A0A1U6GYT1_9SPHN</name>
<comment type="subcellular location">
    <subcellularLocation>
        <location evidence="1">Cell envelope</location>
    </subcellularLocation>
</comment>
<dbReference type="AlphaFoldDB" id="A0A1U6GYT1"/>
<dbReference type="RefSeq" id="WP_079729537.1">
    <property type="nucleotide sequence ID" value="NZ_FVZE01000001.1"/>
</dbReference>
<dbReference type="InterPro" id="IPR050465">
    <property type="entry name" value="UPF0194_transport"/>
</dbReference>
<dbReference type="Proteomes" id="UP000190989">
    <property type="component" value="Unassembled WGS sequence"/>
</dbReference>
<gene>
    <name evidence="5" type="ORF">SAMN06295987_101844</name>
</gene>
<dbReference type="PANTHER" id="PTHR32347">
    <property type="entry name" value="EFFLUX SYSTEM COMPONENT YKNX-RELATED"/>
    <property type="match status" value="1"/>
</dbReference>
<dbReference type="Pfam" id="PF25881">
    <property type="entry name" value="HH_YBHG"/>
    <property type="match status" value="1"/>
</dbReference>
<evidence type="ECO:0000256" key="1">
    <source>
        <dbReference type="ARBA" id="ARBA00004196"/>
    </source>
</evidence>
<evidence type="ECO:0000256" key="2">
    <source>
        <dbReference type="ARBA" id="ARBA00023054"/>
    </source>
</evidence>
<feature type="domain" description="YbhG-like alpha-helical hairpin" evidence="3">
    <location>
        <begin position="75"/>
        <end position="204"/>
    </location>
</feature>
<keyword evidence="2" id="KW-0175">Coiled coil</keyword>
<organism evidence="5 6">
    <name type="scientific">Novosphingobium mathurense</name>
    <dbReference type="NCBI Taxonomy" id="428990"/>
    <lineage>
        <taxon>Bacteria</taxon>
        <taxon>Pseudomonadati</taxon>
        <taxon>Pseudomonadota</taxon>
        <taxon>Alphaproteobacteria</taxon>
        <taxon>Sphingomonadales</taxon>
        <taxon>Sphingomonadaceae</taxon>
        <taxon>Novosphingobium</taxon>
    </lineage>
</organism>
<proteinExistence type="predicted"/>
<dbReference type="GO" id="GO:0030313">
    <property type="term" value="C:cell envelope"/>
    <property type="evidence" value="ECO:0007669"/>
    <property type="project" value="UniProtKB-SubCell"/>
</dbReference>
<evidence type="ECO:0000313" key="5">
    <source>
        <dbReference type="EMBL" id="SLJ88658.1"/>
    </source>
</evidence>
<evidence type="ECO:0000259" key="4">
    <source>
        <dbReference type="Pfam" id="PF25990"/>
    </source>
</evidence>